<dbReference type="Proteomes" id="UP000515488">
    <property type="component" value="Chromosome"/>
</dbReference>
<protein>
    <submittedName>
        <fullName evidence="3">Phage minor tail protein G</fullName>
    </submittedName>
</protein>
<organism evidence="3 4">
    <name type="scientific">Enterobacter cloacae</name>
    <dbReference type="NCBI Taxonomy" id="550"/>
    <lineage>
        <taxon>Bacteria</taxon>
        <taxon>Pseudomonadati</taxon>
        <taxon>Pseudomonadota</taxon>
        <taxon>Gammaproteobacteria</taxon>
        <taxon>Enterobacterales</taxon>
        <taxon>Enterobacteriaceae</taxon>
        <taxon>Enterobacter</taxon>
        <taxon>Enterobacter cloacae complex</taxon>
    </lineage>
</organism>
<feature type="region of interest" description="Disordered" evidence="1">
    <location>
        <begin position="117"/>
        <end position="146"/>
    </location>
</feature>
<dbReference type="InterPro" id="IPR010027">
    <property type="entry name" value="Tail_assembly_G"/>
</dbReference>
<dbReference type="AlphaFoldDB" id="A0A6S5JGS8"/>
<sequence>MFLKKDNFTWQKESLTIFELSALQRIEFLTFMANEEKAVSADSDGISDQEVTTRLIGSNIRCGARLIAMSLWHNDPAGTDVEKLYQQVLSGWPPEAIGKAEMQVKLLSGMLFPVEDEKGDHQDVEGVTESSANEESVTAEKPLPAS</sequence>
<evidence type="ECO:0000256" key="1">
    <source>
        <dbReference type="SAM" id="MobiDB-lite"/>
    </source>
</evidence>
<feature type="domain" description="Tail assembly protein G" evidence="2">
    <location>
        <begin position="1"/>
        <end position="123"/>
    </location>
</feature>
<proteinExistence type="inferred from homology"/>
<evidence type="ECO:0000259" key="2">
    <source>
        <dbReference type="Pfam" id="PF06894"/>
    </source>
</evidence>
<dbReference type="Pfam" id="PF06894">
    <property type="entry name" value="Phage_TAC_2"/>
    <property type="match status" value="1"/>
</dbReference>
<reference evidence="3 4" key="1">
    <citation type="submission" date="2019-12" db="EMBL/GenBank/DDBJ databases">
        <title>complete genome sequences of Enterobacter cloacae str. WP5-S18-CRE-02 isolated from wastewater treatment plant effluent.</title>
        <authorList>
            <person name="Sekizuka T."/>
            <person name="Itokawa K."/>
            <person name="Yatsu K."/>
            <person name="Inamine Y."/>
            <person name="Kuroda M."/>
        </authorList>
    </citation>
    <scope>NUCLEOTIDE SEQUENCE [LARGE SCALE GENOMIC DNA]</scope>
    <source>
        <strain evidence="3 4">WP5-S18-CRE-02</strain>
    </source>
</reference>
<accession>A0A6S5JGS8</accession>
<dbReference type="HAMAP" id="MF_04134">
    <property type="entry name" value="GT_LAMBD"/>
    <property type="match status" value="1"/>
</dbReference>
<evidence type="ECO:0000313" key="4">
    <source>
        <dbReference type="Proteomes" id="UP000515488"/>
    </source>
</evidence>
<dbReference type="EMBL" id="AP022126">
    <property type="protein sequence ID" value="BBS30103.1"/>
    <property type="molecule type" value="Genomic_DNA"/>
</dbReference>
<dbReference type="NCBIfam" id="TIGR01674">
    <property type="entry name" value="phage_lambda_G"/>
    <property type="match status" value="1"/>
</dbReference>
<dbReference type="InterPro" id="IPR043704">
    <property type="entry name" value="Tail_assembly_GT"/>
</dbReference>
<evidence type="ECO:0000313" key="3">
    <source>
        <dbReference type="EMBL" id="BBS30103.1"/>
    </source>
</evidence>
<gene>
    <name evidence="3" type="ORF">WP5S18C02_03090</name>
</gene>
<name>A0A6S5JGS8_ENTCL</name>
<dbReference type="RefSeq" id="WP_032620580.1">
    <property type="nucleotide sequence ID" value="NZ_AP022126.1"/>
</dbReference>